<sequence>MDNALDNILFGSMLFTTDNRFVSMTYTITKLNIHGEIDIPIEKYSKAIADEGLVGVKKLLVTMLKEQLEDLEKSLSVVEK</sequence>
<comment type="caution">
    <text evidence="1">The sequence shown here is derived from an EMBL/GenBank/DDBJ whole genome shotgun (WGS) entry which is preliminary data.</text>
</comment>
<evidence type="ECO:0000313" key="2">
    <source>
        <dbReference type="Proteomes" id="UP000218139"/>
    </source>
</evidence>
<name>A0A9X6S6E1_9LACO</name>
<dbReference type="EMBL" id="LXZO01000007">
    <property type="protein sequence ID" value="PAY50319.1"/>
    <property type="molecule type" value="Genomic_DNA"/>
</dbReference>
<protein>
    <submittedName>
        <fullName evidence="1">Uncharacterized protein</fullName>
    </submittedName>
</protein>
<proteinExistence type="predicted"/>
<reference evidence="1 2" key="1">
    <citation type="submission" date="2016-05" db="EMBL/GenBank/DDBJ databases">
        <authorList>
            <person name="Lee J.-Y."/>
            <person name="Kim E.B."/>
            <person name="Choi Y.-J."/>
        </authorList>
    </citation>
    <scope>NUCLEOTIDE SEQUENCE [LARGE SCALE GENOMIC DNA]</scope>
    <source>
        <strain evidence="1 2">KLA006</strain>
    </source>
</reference>
<accession>A0A9X6S6E1</accession>
<dbReference type="AlphaFoldDB" id="A0A9X6S6E1"/>
<dbReference type="Proteomes" id="UP000218139">
    <property type="component" value="Unassembled WGS sequence"/>
</dbReference>
<evidence type="ECO:0000313" key="1">
    <source>
        <dbReference type="EMBL" id="PAY50319.1"/>
    </source>
</evidence>
<dbReference type="RefSeq" id="WP_086201188.1">
    <property type="nucleotide sequence ID" value="NZ_LXYY01000006.1"/>
</dbReference>
<organism evidence="1 2">
    <name type="scientific">Ligilactobacillus salivarius</name>
    <dbReference type="NCBI Taxonomy" id="1624"/>
    <lineage>
        <taxon>Bacteria</taxon>
        <taxon>Bacillati</taxon>
        <taxon>Bacillota</taxon>
        <taxon>Bacilli</taxon>
        <taxon>Lactobacillales</taxon>
        <taxon>Lactobacillaceae</taxon>
        <taxon>Ligilactobacillus</taxon>
    </lineage>
</organism>
<gene>
    <name evidence="1" type="ORF">A8C52_11660</name>
</gene>